<dbReference type="Gene3D" id="1.10.630.10">
    <property type="entry name" value="Cytochrome P450"/>
    <property type="match status" value="1"/>
</dbReference>
<dbReference type="GO" id="GO:0005506">
    <property type="term" value="F:iron ion binding"/>
    <property type="evidence" value="ECO:0007669"/>
    <property type="project" value="InterPro"/>
</dbReference>
<dbReference type="Proteomes" id="UP001154282">
    <property type="component" value="Unassembled WGS sequence"/>
</dbReference>
<protein>
    <recommendedName>
        <fullName evidence="11">Cytochrome P450</fullName>
    </recommendedName>
</protein>
<evidence type="ECO:0000256" key="7">
    <source>
        <dbReference type="ARBA" id="ARBA00023033"/>
    </source>
</evidence>
<evidence type="ECO:0000256" key="2">
    <source>
        <dbReference type="ARBA" id="ARBA00010617"/>
    </source>
</evidence>
<keyword evidence="7" id="KW-0503">Monooxygenase</keyword>
<keyword evidence="6 8" id="KW-0408">Iron</keyword>
<sequence>MSTMPTTMIVASSAVLCLAIVYRLWREVVRDLAVLLWKASDDLQNLCNEVMKKHGGTYVFKGPKFCNFDFVTTCDHRNARHIFSTNFRNYERGQDFNYMFEVLGDGIFNVDGELWKYQRHLLQSLIGSNNEEFERHMMETLREKTETALFPVLDDAASSSRLQGRSEVVDVQDVVKRFMFDAICLLVLGFDPEEMSSSASWAVKACDEITEAVAFRHIVPVWMLRLQNWFQVGTEKRMRRSWRAMDRFLYRCFKTRKQELVLANNDKSKGKDHHQPRPRFDLLTQCLMVEEDGEGEGEAVVEKQSDKFLRDTALTLILAGKETISSGLVWLLWLVATHPHVERAILDEIERFVAVNGKAAFWSKGELTTNKMVYLHAAICETLRLYPPVPFQHRCAMGEDLLPSGHRVRKGARMIFSICSMARMPQIWGEDCAEFKPERWIDRGTGAIVPVPSHRFMTFMTGPRTCLGRAMSFLQLKSLASAILWNYKLEVVESHPVKPALSVVTSMKHGLKMRVSKRR</sequence>
<dbReference type="SUPFAM" id="SSF48264">
    <property type="entry name" value="Cytochrome P450"/>
    <property type="match status" value="1"/>
</dbReference>
<evidence type="ECO:0000256" key="5">
    <source>
        <dbReference type="ARBA" id="ARBA00023002"/>
    </source>
</evidence>
<proteinExistence type="inferred from homology"/>
<dbReference type="GO" id="GO:0004497">
    <property type="term" value="F:monooxygenase activity"/>
    <property type="evidence" value="ECO:0007669"/>
    <property type="project" value="UniProtKB-KW"/>
</dbReference>
<dbReference type="InterPro" id="IPR002401">
    <property type="entry name" value="Cyt_P450_E_grp-I"/>
</dbReference>
<name>A0AAV0N998_9ROSI</name>
<dbReference type="PRINTS" id="PR00463">
    <property type="entry name" value="EP450I"/>
</dbReference>
<comment type="caution">
    <text evidence="9">The sequence shown here is derived from an EMBL/GenBank/DDBJ whole genome shotgun (WGS) entry which is preliminary data.</text>
</comment>
<dbReference type="GO" id="GO:0020037">
    <property type="term" value="F:heme binding"/>
    <property type="evidence" value="ECO:0007669"/>
    <property type="project" value="InterPro"/>
</dbReference>
<keyword evidence="4 8" id="KW-0479">Metal-binding</keyword>
<dbReference type="InterPro" id="IPR036396">
    <property type="entry name" value="Cyt_P450_sf"/>
</dbReference>
<accession>A0AAV0N998</accession>
<keyword evidence="3 8" id="KW-0349">Heme</keyword>
<dbReference type="CDD" id="cd11064">
    <property type="entry name" value="CYP86A"/>
    <property type="match status" value="1"/>
</dbReference>
<dbReference type="AlphaFoldDB" id="A0AAV0N998"/>
<dbReference type="PANTHER" id="PTHR24296">
    <property type="entry name" value="CYTOCHROME P450"/>
    <property type="match status" value="1"/>
</dbReference>
<keyword evidence="10" id="KW-1185">Reference proteome</keyword>
<dbReference type="PRINTS" id="PR00385">
    <property type="entry name" value="P450"/>
</dbReference>
<comment type="similarity">
    <text evidence="2">Belongs to the cytochrome P450 family.</text>
</comment>
<evidence type="ECO:0000256" key="8">
    <source>
        <dbReference type="PIRSR" id="PIRSR602401-1"/>
    </source>
</evidence>
<organism evidence="9 10">
    <name type="scientific">Linum tenue</name>
    <dbReference type="NCBI Taxonomy" id="586396"/>
    <lineage>
        <taxon>Eukaryota</taxon>
        <taxon>Viridiplantae</taxon>
        <taxon>Streptophyta</taxon>
        <taxon>Embryophyta</taxon>
        <taxon>Tracheophyta</taxon>
        <taxon>Spermatophyta</taxon>
        <taxon>Magnoliopsida</taxon>
        <taxon>eudicotyledons</taxon>
        <taxon>Gunneridae</taxon>
        <taxon>Pentapetalae</taxon>
        <taxon>rosids</taxon>
        <taxon>fabids</taxon>
        <taxon>Malpighiales</taxon>
        <taxon>Linaceae</taxon>
        <taxon>Linum</taxon>
    </lineage>
</organism>
<evidence type="ECO:0008006" key="11">
    <source>
        <dbReference type="Google" id="ProtNLM"/>
    </source>
</evidence>
<reference evidence="9" key="1">
    <citation type="submission" date="2022-08" db="EMBL/GenBank/DDBJ databases">
        <authorList>
            <person name="Gutierrez-Valencia J."/>
        </authorList>
    </citation>
    <scope>NUCLEOTIDE SEQUENCE</scope>
</reference>
<comment type="cofactor">
    <cofactor evidence="1 8">
        <name>heme</name>
        <dbReference type="ChEBI" id="CHEBI:30413"/>
    </cofactor>
</comment>
<dbReference type="InterPro" id="IPR001128">
    <property type="entry name" value="Cyt_P450"/>
</dbReference>
<dbReference type="Pfam" id="PF00067">
    <property type="entry name" value="p450"/>
    <property type="match status" value="1"/>
</dbReference>
<dbReference type="EMBL" id="CAMGYJ010000008">
    <property type="protein sequence ID" value="CAI0454992.1"/>
    <property type="molecule type" value="Genomic_DNA"/>
</dbReference>
<keyword evidence="5" id="KW-0560">Oxidoreductase</keyword>
<feature type="binding site" description="axial binding residue" evidence="8">
    <location>
        <position position="466"/>
    </location>
    <ligand>
        <name>heme</name>
        <dbReference type="ChEBI" id="CHEBI:30413"/>
    </ligand>
    <ligandPart>
        <name>Fe</name>
        <dbReference type="ChEBI" id="CHEBI:18248"/>
    </ligandPart>
</feature>
<evidence type="ECO:0000256" key="6">
    <source>
        <dbReference type="ARBA" id="ARBA00023004"/>
    </source>
</evidence>
<evidence type="ECO:0000313" key="10">
    <source>
        <dbReference type="Proteomes" id="UP001154282"/>
    </source>
</evidence>
<evidence type="ECO:0000256" key="3">
    <source>
        <dbReference type="ARBA" id="ARBA00022617"/>
    </source>
</evidence>
<dbReference type="GO" id="GO:0016705">
    <property type="term" value="F:oxidoreductase activity, acting on paired donors, with incorporation or reduction of molecular oxygen"/>
    <property type="evidence" value="ECO:0007669"/>
    <property type="project" value="InterPro"/>
</dbReference>
<gene>
    <name evidence="9" type="ORF">LITE_LOCUS32173</name>
</gene>
<evidence type="ECO:0000256" key="4">
    <source>
        <dbReference type="ARBA" id="ARBA00022723"/>
    </source>
</evidence>
<evidence type="ECO:0000256" key="1">
    <source>
        <dbReference type="ARBA" id="ARBA00001971"/>
    </source>
</evidence>
<evidence type="ECO:0000313" key="9">
    <source>
        <dbReference type="EMBL" id="CAI0454992.1"/>
    </source>
</evidence>